<keyword evidence="2" id="KW-1185">Reference proteome</keyword>
<reference evidence="1 2" key="1">
    <citation type="submission" date="2023-03" db="EMBL/GenBank/DDBJ databases">
        <title>High recombination rates correlate with genetic variation in Cardiocondyla obscurior ants.</title>
        <authorList>
            <person name="Errbii M."/>
        </authorList>
    </citation>
    <scope>NUCLEOTIDE SEQUENCE [LARGE SCALE GENOMIC DNA]</scope>
    <source>
        <strain evidence="1">Alpha-2009</strain>
        <tissue evidence="1">Whole body</tissue>
    </source>
</reference>
<proteinExistence type="predicted"/>
<evidence type="ECO:0000313" key="1">
    <source>
        <dbReference type="EMBL" id="KAL0128414.1"/>
    </source>
</evidence>
<name>A0AAW2GN68_9HYME</name>
<accession>A0AAW2GN68</accession>
<sequence length="116" mass="13958">MRRIVRKELLETLLVNNKLIKINAKPQIKIDAFQSVTQEENINIKINIDQFTQTDQNQCITAFATELDKAESIRFNEMVDDFQLPKYNIEYNDDKFFSEEFIFDATKQWVLKYRHY</sequence>
<dbReference type="Proteomes" id="UP001430953">
    <property type="component" value="Unassembled WGS sequence"/>
</dbReference>
<dbReference type="EMBL" id="JADYXP020000003">
    <property type="protein sequence ID" value="KAL0128414.1"/>
    <property type="molecule type" value="Genomic_DNA"/>
</dbReference>
<protein>
    <submittedName>
        <fullName evidence="1">Uncharacterized protein</fullName>
    </submittedName>
</protein>
<gene>
    <name evidence="1" type="ORF">PUN28_003589</name>
</gene>
<organism evidence="1 2">
    <name type="scientific">Cardiocondyla obscurior</name>
    <dbReference type="NCBI Taxonomy" id="286306"/>
    <lineage>
        <taxon>Eukaryota</taxon>
        <taxon>Metazoa</taxon>
        <taxon>Ecdysozoa</taxon>
        <taxon>Arthropoda</taxon>
        <taxon>Hexapoda</taxon>
        <taxon>Insecta</taxon>
        <taxon>Pterygota</taxon>
        <taxon>Neoptera</taxon>
        <taxon>Endopterygota</taxon>
        <taxon>Hymenoptera</taxon>
        <taxon>Apocrita</taxon>
        <taxon>Aculeata</taxon>
        <taxon>Formicoidea</taxon>
        <taxon>Formicidae</taxon>
        <taxon>Myrmicinae</taxon>
        <taxon>Cardiocondyla</taxon>
    </lineage>
</organism>
<comment type="caution">
    <text evidence="1">The sequence shown here is derived from an EMBL/GenBank/DDBJ whole genome shotgun (WGS) entry which is preliminary data.</text>
</comment>
<dbReference type="AlphaFoldDB" id="A0AAW2GN68"/>
<evidence type="ECO:0000313" key="2">
    <source>
        <dbReference type="Proteomes" id="UP001430953"/>
    </source>
</evidence>